<sequence length="213" mass="23773">MLGRVHFEREQFPAFAHREAARLGRTEQICFLQHLADVFGASEHPGTFSLAAAILVAERGIENFGAFVELGDLLVRAASKAGAKIEEADELCRNMIGYVPLALASRIFMGHRCAHHLFLSADAAFRMGPTRRSPVLVQLRTLLMPLQFSSDTGAPSLPAHARSVRRFQIIYLKTIYYHISSIMRRSSIIANPRRIPHQFIVDTTSVLTQHAPK</sequence>
<organism evidence="1 2">
    <name type="scientific">Sphingopyxis panaciterrulae</name>
    <dbReference type="NCBI Taxonomy" id="462372"/>
    <lineage>
        <taxon>Bacteria</taxon>
        <taxon>Pseudomonadati</taxon>
        <taxon>Pseudomonadota</taxon>
        <taxon>Alphaproteobacteria</taxon>
        <taxon>Sphingomonadales</taxon>
        <taxon>Sphingomonadaceae</taxon>
        <taxon>Sphingopyxis</taxon>
    </lineage>
</organism>
<gene>
    <name evidence="1" type="ORF">FHR21_002808</name>
</gene>
<evidence type="ECO:0000313" key="2">
    <source>
        <dbReference type="Proteomes" id="UP000537161"/>
    </source>
</evidence>
<accession>A0A7W9ER72</accession>
<name>A0A7W9ER72_9SPHN</name>
<proteinExistence type="predicted"/>
<protein>
    <submittedName>
        <fullName evidence="1">Uncharacterized protein</fullName>
    </submittedName>
</protein>
<dbReference type="EMBL" id="JACIJH010000009">
    <property type="protein sequence ID" value="MBB5707442.1"/>
    <property type="molecule type" value="Genomic_DNA"/>
</dbReference>
<evidence type="ECO:0000313" key="1">
    <source>
        <dbReference type="EMBL" id="MBB5707442.1"/>
    </source>
</evidence>
<dbReference type="RefSeq" id="WP_184099274.1">
    <property type="nucleotide sequence ID" value="NZ_JACIJH010000009.1"/>
</dbReference>
<dbReference type="Proteomes" id="UP000537161">
    <property type="component" value="Unassembled WGS sequence"/>
</dbReference>
<keyword evidence="2" id="KW-1185">Reference proteome</keyword>
<reference evidence="1 2" key="1">
    <citation type="submission" date="2020-08" db="EMBL/GenBank/DDBJ databases">
        <title>Genomic Encyclopedia of Type Strains, Phase IV (KMG-IV): sequencing the most valuable type-strain genomes for metagenomic binning, comparative biology and taxonomic classification.</title>
        <authorList>
            <person name="Goeker M."/>
        </authorList>
    </citation>
    <scope>NUCLEOTIDE SEQUENCE [LARGE SCALE GENOMIC DNA]</scope>
    <source>
        <strain evidence="1 2">DSM 27163</strain>
    </source>
</reference>
<comment type="caution">
    <text evidence="1">The sequence shown here is derived from an EMBL/GenBank/DDBJ whole genome shotgun (WGS) entry which is preliminary data.</text>
</comment>
<dbReference type="AlphaFoldDB" id="A0A7W9ER72"/>